<protein>
    <recommendedName>
        <fullName evidence="2">Arrestin C-terminal-like domain-containing protein</fullName>
    </recommendedName>
</protein>
<feature type="compositionally biased region" description="Polar residues" evidence="1">
    <location>
        <begin position="560"/>
        <end position="576"/>
    </location>
</feature>
<dbReference type="PANTHER" id="PTHR11188:SF17">
    <property type="entry name" value="FI21816P1"/>
    <property type="match status" value="1"/>
</dbReference>
<dbReference type="InterPro" id="IPR011021">
    <property type="entry name" value="Arrestin-like_N"/>
</dbReference>
<dbReference type="GO" id="GO:0005737">
    <property type="term" value="C:cytoplasm"/>
    <property type="evidence" value="ECO:0007669"/>
    <property type="project" value="TreeGrafter"/>
</dbReference>
<dbReference type="SMART" id="SM01017">
    <property type="entry name" value="Arrestin_C"/>
    <property type="match status" value="1"/>
</dbReference>
<evidence type="ECO:0000256" key="1">
    <source>
        <dbReference type="SAM" id="MobiDB-lite"/>
    </source>
</evidence>
<dbReference type="Proteomes" id="UP000054107">
    <property type="component" value="Unassembled WGS sequence"/>
</dbReference>
<feature type="compositionally biased region" description="Low complexity" evidence="1">
    <location>
        <begin position="394"/>
        <end position="429"/>
    </location>
</feature>
<evidence type="ECO:0000259" key="2">
    <source>
        <dbReference type="SMART" id="SM01017"/>
    </source>
</evidence>
<feature type="compositionally biased region" description="Polar residues" evidence="1">
    <location>
        <begin position="343"/>
        <end position="364"/>
    </location>
</feature>
<dbReference type="SUPFAM" id="SSF81296">
    <property type="entry name" value="E set domains"/>
    <property type="match status" value="2"/>
</dbReference>
<gene>
    <name evidence="3" type="primary">PARPA_08258.1 scaffold 32738</name>
</gene>
<accession>A0A0B7NGP9</accession>
<dbReference type="Pfam" id="PF02752">
    <property type="entry name" value="Arrestin_C"/>
    <property type="match status" value="1"/>
</dbReference>
<feature type="compositionally biased region" description="Acidic residues" evidence="1">
    <location>
        <begin position="330"/>
        <end position="339"/>
    </location>
</feature>
<feature type="domain" description="Arrestin C-terminal-like" evidence="2">
    <location>
        <begin position="171"/>
        <end position="302"/>
    </location>
</feature>
<proteinExistence type="predicted"/>
<dbReference type="STRING" id="35722.A0A0B7NGP9"/>
<dbReference type="EMBL" id="LN731027">
    <property type="protein sequence ID" value="CEP14096.1"/>
    <property type="molecule type" value="Genomic_DNA"/>
</dbReference>
<dbReference type="InterPro" id="IPR014756">
    <property type="entry name" value="Ig_E-set"/>
</dbReference>
<dbReference type="AlphaFoldDB" id="A0A0B7NGP9"/>
<dbReference type="OrthoDB" id="7785529at2759"/>
<reference evidence="3 4" key="1">
    <citation type="submission" date="2014-09" db="EMBL/GenBank/DDBJ databases">
        <authorList>
            <person name="Ellenberger Sabrina"/>
        </authorList>
    </citation>
    <scope>NUCLEOTIDE SEQUENCE [LARGE SCALE GENOMIC DNA]</scope>
    <source>
        <strain evidence="3 4">CBS 412.66</strain>
    </source>
</reference>
<feature type="compositionally biased region" description="Basic residues" evidence="1">
    <location>
        <begin position="619"/>
        <end position="629"/>
    </location>
</feature>
<feature type="region of interest" description="Disordered" evidence="1">
    <location>
        <begin position="619"/>
        <end position="640"/>
    </location>
</feature>
<dbReference type="InterPro" id="IPR050357">
    <property type="entry name" value="Arrestin_domain-protein"/>
</dbReference>
<dbReference type="InterPro" id="IPR014752">
    <property type="entry name" value="Arrestin-like_C"/>
</dbReference>
<feature type="region of interest" description="Disordered" evidence="1">
    <location>
        <begin position="555"/>
        <end position="577"/>
    </location>
</feature>
<feature type="compositionally biased region" description="Polar residues" evidence="1">
    <location>
        <begin position="462"/>
        <end position="501"/>
    </location>
</feature>
<feature type="region of interest" description="Disordered" evidence="1">
    <location>
        <begin position="308"/>
        <end position="501"/>
    </location>
</feature>
<evidence type="ECO:0000313" key="4">
    <source>
        <dbReference type="Proteomes" id="UP000054107"/>
    </source>
</evidence>
<feature type="compositionally biased region" description="Polar residues" evidence="1">
    <location>
        <begin position="441"/>
        <end position="455"/>
    </location>
</feature>
<evidence type="ECO:0000313" key="3">
    <source>
        <dbReference type="EMBL" id="CEP14096.1"/>
    </source>
</evidence>
<name>A0A0B7NGP9_9FUNG</name>
<dbReference type="Gene3D" id="2.60.40.640">
    <property type="match status" value="2"/>
</dbReference>
<dbReference type="PANTHER" id="PTHR11188">
    <property type="entry name" value="ARRESTIN DOMAIN CONTAINING PROTEIN"/>
    <property type="match status" value="1"/>
</dbReference>
<dbReference type="Pfam" id="PF00339">
    <property type="entry name" value="Arrestin_N"/>
    <property type="match status" value="1"/>
</dbReference>
<sequence>MLTRHLTNKILDIRLEEEKFYFPGETIKGLVIVHPKNAIKVNSIQLKFCGQVFIHLKEKETNTLFEDNLTLSVYPNSTSPKQTTLNASEHCFSFEFIVPKNLNLPSSMEFGKKAHIRYTINALLDRPMIPESLCPKVEYAVSFLEYIDIEKDQFKIPQEKSQDIMLPKAKYNQKCMVRASMPRLGFTRGDIVPLKVNVDHFTSYARKNGVTVDLVRTVEIRTSRHTIFKEAVLRSTQYDLDIKPQSYQQSILCQLLIPTSTPPSIRYKDKVLRFHYKVRITVTFGDQSTCTLDMPIVIGTWPRAAVPIDDDDDSLDQDTKDSCQTNNGADGDDGDDDDIESLKTGSVDDQSSVRNSSNILPSWYTNNSSTTTLTTPHRSSVASNKEDLVNRSDSIASKVSNNSASSCTSSRSWEQQHQQQQHQYQQQHPYYHHHHYSHSSNNLSRNVSQSTTLSSPDRLPSYYNNGSPMNHNRPSSVYSTDYPYSNNNISRNSSHGSNGYPFYSSSRQSMVSLPPLAGPMAQQPYNGNRLSRYSRYEDDPSIILEHDDVPTHILEPLPSSVPSPIDESQQQEQEQLPTVVAAAAAASVAYLPESSDSSSFEDSDEDEDDLLAIIERKKKKEQKELRRKQKAEAAANPPAS</sequence>
<organism evidence="3 4">
    <name type="scientific">Parasitella parasitica</name>
    <dbReference type="NCBI Taxonomy" id="35722"/>
    <lineage>
        <taxon>Eukaryota</taxon>
        <taxon>Fungi</taxon>
        <taxon>Fungi incertae sedis</taxon>
        <taxon>Mucoromycota</taxon>
        <taxon>Mucoromycotina</taxon>
        <taxon>Mucoromycetes</taxon>
        <taxon>Mucorales</taxon>
        <taxon>Mucorineae</taxon>
        <taxon>Mucoraceae</taxon>
        <taxon>Parasitella</taxon>
    </lineage>
</organism>
<dbReference type="GO" id="GO:0015031">
    <property type="term" value="P:protein transport"/>
    <property type="evidence" value="ECO:0007669"/>
    <property type="project" value="TreeGrafter"/>
</dbReference>
<keyword evidence="4" id="KW-1185">Reference proteome</keyword>
<dbReference type="InterPro" id="IPR011022">
    <property type="entry name" value="Arrestin_C-like"/>
</dbReference>
<feature type="compositionally biased region" description="Low complexity" evidence="1">
    <location>
        <begin position="365"/>
        <end position="375"/>
    </location>
</feature>